<feature type="compositionally biased region" description="Polar residues" evidence="1">
    <location>
        <begin position="66"/>
        <end position="80"/>
    </location>
</feature>
<evidence type="ECO:0000256" key="1">
    <source>
        <dbReference type="SAM" id="MobiDB-lite"/>
    </source>
</evidence>
<feature type="non-terminal residue" evidence="2">
    <location>
        <position position="1"/>
    </location>
</feature>
<dbReference type="AlphaFoldDB" id="A0A822FDZ9"/>
<evidence type="ECO:0000313" key="4">
    <source>
        <dbReference type="Proteomes" id="UP000663848"/>
    </source>
</evidence>
<accession>A0A822FDZ9</accession>
<comment type="caution">
    <text evidence="2">The sequence shown here is derived from an EMBL/GenBank/DDBJ whole genome shotgun (WGS) entry which is preliminary data.</text>
</comment>
<dbReference type="Proteomes" id="UP000663848">
    <property type="component" value="Unassembled WGS sequence"/>
</dbReference>
<feature type="non-terminal residue" evidence="2">
    <location>
        <position position="80"/>
    </location>
</feature>
<organism evidence="2 4">
    <name type="scientific">Rotaria socialis</name>
    <dbReference type="NCBI Taxonomy" id="392032"/>
    <lineage>
        <taxon>Eukaryota</taxon>
        <taxon>Metazoa</taxon>
        <taxon>Spiralia</taxon>
        <taxon>Gnathifera</taxon>
        <taxon>Rotifera</taxon>
        <taxon>Eurotatoria</taxon>
        <taxon>Bdelloidea</taxon>
        <taxon>Philodinida</taxon>
        <taxon>Philodinidae</taxon>
        <taxon>Rotaria</taxon>
    </lineage>
</organism>
<feature type="compositionally biased region" description="Low complexity" evidence="1">
    <location>
        <begin position="38"/>
        <end position="50"/>
    </location>
</feature>
<evidence type="ECO:0000313" key="3">
    <source>
        <dbReference type="EMBL" id="CAF5132974.1"/>
    </source>
</evidence>
<dbReference type="EMBL" id="CAJOBR010081873">
    <property type="protein sequence ID" value="CAF5125140.1"/>
    <property type="molecule type" value="Genomic_DNA"/>
</dbReference>
<evidence type="ECO:0000313" key="2">
    <source>
        <dbReference type="EMBL" id="CAF5125140.1"/>
    </source>
</evidence>
<dbReference type="EMBL" id="CAJOBR010086112">
    <property type="protein sequence ID" value="CAF5132974.1"/>
    <property type="molecule type" value="Genomic_DNA"/>
</dbReference>
<sequence length="80" mass="9350">NQPQQYYHHHHNSQMQQPPVPINLLYDHNRNQTSAGSRQRSNFNKTNNNRNYRDDPSDRDEKRLTSAISNTSAQNTNTVS</sequence>
<reference evidence="2" key="1">
    <citation type="submission" date="2021-02" db="EMBL/GenBank/DDBJ databases">
        <authorList>
            <person name="Nowell W R."/>
        </authorList>
    </citation>
    <scope>NUCLEOTIDE SEQUENCE</scope>
</reference>
<gene>
    <name evidence="2" type="ORF">QYT958_LOCUS46334</name>
    <name evidence="3" type="ORF">QYT958_LOCUS46994</name>
</gene>
<feature type="compositionally biased region" description="Basic and acidic residues" evidence="1">
    <location>
        <begin position="51"/>
        <end position="64"/>
    </location>
</feature>
<protein>
    <submittedName>
        <fullName evidence="2">Uncharacterized protein</fullName>
    </submittedName>
</protein>
<feature type="region of interest" description="Disordered" evidence="1">
    <location>
        <begin position="1"/>
        <end position="80"/>
    </location>
</feature>
<proteinExistence type="predicted"/>
<name>A0A822FDZ9_9BILA</name>